<keyword evidence="1" id="KW-0472">Membrane</keyword>
<accession>A0AA35UCJ8</accession>
<name>A0AA35UCJ8_METCP</name>
<proteinExistence type="predicted"/>
<evidence type="ECO:0000256" key="1">
    <source>
        <dbReference type="SAM" id="Phobius"/>
    </source>
</evidence>
<keyword evidence="1" id="KW-1133">Transmembrane helix</keyword>
<dbReference type="EMBL" id="OX458332">
    <property type="protein sequence ID" value="CAI8841095.1"/>
    <property type="molecule type" value="Genomic_DNA"/>
</dbReference>
<evidence type="ECO:0000313" key="3">
    <source>
        <dbReference type="Proteomes" id="UP001158598"/>
    </source>
</evidence>
<keyword evidence="1" id="KW-0812">Transmembrane</keyword>
<evidence type="ECO:0000313" key="2">
    <source>
        <dbReference type="EMBL" id="CAI8841095.1"/>
    </source>
</evidence>
<feature type="transmembrane region" description="Helical" evidence="1">
    <location>
        <begin position="158"/>
        <end position="180"/>
    </location>
</feature>
<feature type="transmembrane region" description="Helical" evidence="1">
    <location>
        <begin position="84"/>
        <end position="105"/>
    </location>
</feature>
<dbReference type="Proteomes" id="UP001158598">
    <property type="component" value="Chromosome"/>
</dbReference>
<reference evidence="2" key="1">
    <citation type="submission" date="2023-03" db="EMBL/GenBank/DDBJ databases">
        <authorList>
            <person name="Pearce D."/>
        </authorList>
    </citation>
    <scope>NUCLEOTIDE SEQUENCE</scope>
    <source>
        <strain evidence="2">Mc</strain>
    </source>
</reference>
<organism evidence="2 3">
    <name type="scientific">Methylococcus capsulatus</name>
    <dbReference type="NCBI Taxonomy" id="414"/>
    <lineage>
        <taxon>Bacteria</taxon>
        <taxon>Pseudomonadati</taxon>
        <taxon>Pseudomonadota</taxon>
        <taxon>Gammaproteobacteria</taxon>
        <taxon>Methylococcales</taxon>
        <taxon>Methylococcaceae</taxon>
        <taxon>Methylococcus</taxon>
    </lineage>
</organism>
<dbReference type="AlphaFoldDB" id="A0AA35UCJ8"/>
<gene>
    <name evidence="2" type="ORF">MCNOR_2316</name>
</gene>
<dbReference type="RefSeq" id="WP_017365379.1">
    <property type="nucleotide sequence ID" value="NZ_DAIONT010000007.1"/>
</dbReference>
<sequence>MSAKQFAAQMKAMIEEIKANGTAAIYCDNLIAYLAEVQNTPEAEPSAIQIERYKADLQNWIETNKYNHEGCLEMFRSVVTSGQAAIKSSFLLNGGAAVAMLAFIGHLAQFRPEKVPTFAACLMPFAYGVLAISVTSGFTYLSQWCYASTRPWMRKVGFAFNMLCILFGLSSYGFFLWGVYDTNHSFIAYA</sequence>
<protein>
    <submittedName>
        <fullName evidence="2">Uncharacterized protein</fullName>
    </submittedName>
</protein>
<feature type="transmembrane region" description="Helical" evidence="1">
    <location>
        <begin position="125"/>
        <end position="146"/>
    </location>
</feature>